<dbReference type="SMART" id="SM00277">
    <property type="entry name" value="GRAN"/>
    <property type="match status" value="1"/>
</dbReference>
<dbReference type="Gene3D" id="2.10.25.160">
    <property type="entry name" value="Granulin"/>
    <property type="match status" value="1"/>
</dbReference>
<dbReference type="GO" id="GO:0008234">
    <property type="term" value="F:cysteine-type peptidase activity"/>
    <property type="evidence" value="ECO:0007669"/>
    <property type="project" value="UniProtKB-KW"/>
</dbReference>
<dbReference type="FunCoup" id="A0A2G5EJJ8">
    <property type="interactions" value="676"/>
</dbReference>
<dbReference type="InterPro" id="IPR000169">
    <property type="entry name" value="Pept_cys_AS"/>
</dbReference>
<dbReference type="InterPro" id="IPR038765">
    <property type="entry name" value="Papain-like_cys_pep_sf"/>
</dbReference>
<dbReference type="GO" id="GO:0006508">
    <property type="term" value="P:proteolysis"/>
    <property type="evidence" value="ECO:0007669"/>
    <property type="project" value="UniProtKB-KW"/>
</dbReference>
<dbReference type="SMART" id="SM00645">
    <property type="entry name" value="Pept_C1"/>
    <property type="match status" value="1"/>
</dbReference>
<dbReference type="Pfam" id="PF00396">
    <property type="entry name" value="Granulin"/>
    <property type="match status" value="1"/>
</dbReference>
<feature type="chain" id="PRO_5018563795" evidence="9">
    <location>
        <begin position="25"/>
        <end position="454"/>
    </location>
</feature>
<dbReference type="InterPro" id="IPR013128">
    <property type="entry name" value="Peptidase_C1A"/>
</dbReference>
<evidence type="ECO:0000256" key="1">
    <source>
        <dbReference type="ARBA" id="ARBA00008455"/>
    </source>
</evidence>
<keyword evidence="5" id="KW-0788">Thiol protease</keyword>
<dbReference type="PROSITE" id="PS00640">
    <property type="entry name" value="THIOL_PROTEASE_ASN"/>
    <property type="match status" value="1"/>
</dbReference>
<organism evidence="13 14">
    <name type="scientific">Aquilegia coerulea</name>
    <name type="common">Rocky mountain columbine</name>
    <dbReference type="NCBI Taxonomy" id="218851"/>
    <lineage>
        <taxon>Eukaryota</taxon>
        <taxon>Viridiplantae</taxon>
        <taxon>Streptophyta</taxon>
        <taxon>Embryophyta</taxon>
        <taxon>Tracheophyta</taxon>
        <taxon>Spermatophyta</taxon>
        <taxon>Magnoliopsida</taxon>
        <taxon>Ranunculales</taxon>
        <taxon>Ranunculaceae</taxon>
        <taxon>Thalictroideae</taxon>
        <taxon>Aquilegia</taxon>
    </lineage>
</organism>
<keyword evidence="14" id="KW-1185">Reference proteome</keyword>
<evidence type="ECO:0000256" key="8">
    <source>
        <dbReference type="SAM" id="MobiDB-lite"/>
    </source>
</evidence>
<keyword evidence="2" id="KW-0645">Protease</keyword>
<evidence type="ECO:0000256" key="9">
    <source>
        <dbReference type="SAM" id="SignalP"/>
    </source>
</evidence>
<feature type="region of interest" description="Disordered" evidence="8">
    <location>
        <begin position="99"/>
        <end position="118"/>
    </location>
</feature>
<dbReference type="PRINTS" id="PR00705">
    <property type="entry name" value="PAPAIN"/>
</dbReference>
<proteinExistence type="inferred from homology"/>
<dbReference type="CDD" id="cd02248">
    <property type="entry name" value="Peptidase_C1A"/>
    <property type="match status" value="1"/>
</dbReference>
<dbReference type="InParanoid" id="A0A2G5EJJ8"/>
<dbReference type="SUPFAM" id="SSF57277">
    <property type="entry name" value="Granulin repeat"/>
    <property type="match status" value="1"/>
</dbReference>
<evidence type="ECO:0000256" key="2">
    <source>
        <dbReference type="ARBA" id="ARBA00022670"/>
    </source>
</evidence>
<dbReference type="PROSITE" id="PS00139">
    <property type="entry name" value="THIOL_PROTEASE_CYS"/>
    <property type="match status" value="1"/>
</dbReference>
<dbReference type="Proteomes" id="UP000230069">
    <property type="component" value="Unassembled WGS sequence"/>
</dbReference>
<sequence length="454" mass="50147">MGFFWSSLTIHLLLLSSQLHICFSSFTSDLFNSWCNQHNKTYSSEQEKLYRFKIFQDNLAFVSQHNSFINSTYTLQLNSFSDLTHHEFKASRLGGLTTNNKNQGHGHGHGHRLRSQSESSSLIANNGLRDVPSSIDWRKKGAVTPVKDQSSCGACWAFSSTGSIEGINQIVTGSLVSLSEQELVSCDKTYNSGCGGGLMDYAFQWIIKNNGIDTEEDYPYQGTDGICNKNKLKRRIVTIDSYTDVPESDEESLLQAVASQPVSVGLCGSERSFQHYSKGIFTGPCSKSLDHAVVIVGYGSENGVDYWILKNSWGTSWGMKGYMHMVRNSGDKQGVCGINMLASYPVKTSPNPPPSPSPSPTKCSFLASCGGGETCCCSKRLLGICFSWKCCQLDSAVCCKDHRSCCPHDYPICDINRQQCYKRTGNSTLMKGLGQKDSIAKFGGWRSLIEAWYL</sequence>
<evidence type="ECO:0000259" key="11">
    <source>
        <dbReference type="SMART" id="SM00645"/>
    </source>
</evidence>
<reference evidence="13 14" key="1">
    <citation type="submission" date="2017-09" db="EMBL/GenBank/DDBJ databases">
        <title>WGS assembly of Aquilegia coerulea Goldsmith.</title>
        <authorList>
            <person name="Hodges S."/>
            <person name="Kramer E."/>
            <person name="Nordborg M."/>
            <person name="Tomkins J."/>
            <person name="Borevitz J."/>
            <person name="Derieg N."/>
            <person name="Yan J."/>
            <person name="Mihaltcheva S."/>
            <person name="Hayes R.D."/>
            <person name="Rokhsar D."/>
        </authorList>
    </citation>
    <scope>NUCLEOTIDE SEQUENCE [LARGE SCALE GENOMIC DNA]</scope>
    <source>
        <strain evidence="14">cv. Goldsmith</strain>
    </source>
</reference>
<protein>
    <submittedName>
        <fullName evidence="13">Uncharacterized protein</fullName>
    </submittedName>
</protein>
<dbReference type="InterPro" id="IPR025660">
    <property type="entry name" value="Pept_his_AS"/>
</dbReference>
<keyword evidence="6" id="KW-1015">Disulfide bond</keyword>
<dbReference type="InterPro" id="IPR025661">
    <property type="entry name" value="Pept_asp_AS"/>
</dbReference>
<evidence type="ECO:0000256" key="4">
    <source>
        <dbReference type="ARBA" id="ARBA00022801"/>
    </source>
</evidence>
<dbReference type="SMART" id="SM00848">
    <property type="entry name" value="Inhibitor_I29"/>
    <property type="match status" value="1"/>
</dbReference>
<keyword evidence="7" id="KW-0325">Glycoprotein</keyword>
<dbReference type="InterPro" id="IPR039417">
    <property type="entry name" value="Peptidase_C1A_papain-like"/>
</dbReference>
<dbReference type="Pfam" id="PF00112">
    <property type="entry name" value="Peptidase_C1"/>
    <property type="match status" value="1"/>
</dbReference>
<gene>
    <name evidence="13" type="ORF">AQUCO_00700322v1</name>
</gene>
<dbReference type="OrthoDB" id="10253408at2759"/>
<dbReference type="STRING" id="218851.A0A2G5EJJ8"/>
<evidence type="ECO:0000256" key="3">
    <source>
        <dbReference type="ARBA" id="ARBA00022729"/>
    </source>
</evidence>
<dbReference type="PANTHER" id="PTHR12411">
    <property type="entry name" value="CYSTEINE PROTEASE FAMILY C1-RELATED"/>
    <property type="match status" value="1"/>
</dbReference>
<dbReference type="Pfam" id="PF08246">
    <property type="entry name" value="Inhibitor_I29"/>
    <property type="match status" value="1"/>
</dbReference>
<dbReference type="PROSITE" id="PS00639">
    <property type="entry name" value="THIOL_PROTEASE_HIS"/>
    <property type="match status" value="1"/>
</dbReference>
<dbReference type="EMBL" id="KZ305024">
    <property type="protein sequence ID" value="PIA55923.1"/>
    <property type="molecule type" value="Genomic_DNA"/>
</dbReference>
<feature type="compositionally biased region" description="Basic residues" evidence="8">
    <location>
        <begin position="104"/>
        <end position="114"/>
    </location>
</feature>
<keyword evidence="3 9" id="KW-0732">Signal</keyword>
<evidence type="ECO:0000256" key="5">
    <source>
        <dbReference type="ARBA" id="ARBA00022807"/>
    </source>
</evidence>
<feature type="signal peptide" evidence="9">
    <location>
        <begin position="1"/>
        <end position="24"/>
    </location>
</feature>
<feature type="domain" description="Granulins" evidence="10">
    <location>
        <begin position="363"/>
        <end position="420"/>
    </location>
</feature>
<dbReference type="InterPro" id="IPR013201">
    <property type="entry name" value="Prot_inhib_I29"/>
</dbReference>
<comment type="similarity">
    <text evidence="1">Belongs to the peptidase C1 family.</text>
</comment>
<accession>A0A2G5EJJ8</accession>
<dbReference type="InterPro" id="IPR000668">
    <property type="entry name" value="Peptidase_C1A_C"/>
</dbReference>
<dbReference type="InterPro" id="IPR037277">
    <property type="entry name" value="Granulin_sf"/>
</dbReference>
<feature type="domain" description="Peptidase C1A papain C-terminal" evidence="11">
    <location>
        <begin position="131"/>
        <end position="346"/>
    </location>
</feature>
<evidence type="ECO:0000259" key="10">
    <source>
        <dbReference type="SMART" id="SM00277"/>
    </source>
</evidence>
<dbReference type="InterPro" id="IPR000118">
    <property type="entry name" value="Granulin"/>
</dbReference>
<dbReference type="SUPFAM" id="SSF54001">
    <property type="entry name" value="Cysteine proteinases"/>
    <property type="match status" value="1"/>
</dbReference>
<dbReference type="Gene3D" id="3.90.70.10">
    <property type="entry name" value="Cysteine proteinases"/>
    <property type="match status" value="1"/>
</dbReference>
<keyword evidence="4" id="KW-0378">Hydrolase</keyword>
<dbReference type="FunFam" id="3.90.70.10:FF:000067">
    <property type="entry name" value="Senescence-specific cysteine protease"/>
    <property type="match status" value="1"/>
</dbReference>
<evidence type="ECO:0000313" key="13">
    <source>
        <dbReference type="EMBL" id="PIA55923.1"/>
    </source>
</evidence>
<evidence type="ECO:0000256" key="7">
    <source>
        <dbReference type="ARBA" id="ARBA00023180"/>
    </source>
</evidence>
<feature type="domain" description="Cathepsin propeptide inhibitor" evidence="12">
    <location>
        <begin position="31"/>
        <end position="88"/>
    </location>
</feature>
<evidence type="ECO:0000256" key="6">
    <source>
        <dbReference type="ARBA" id="ARBA00023157"/>
    </source>
</evidence>
<dbReference type="FunFam" id="2.10.25.160:FF:000002">
    <property type="entry name" value="Cysteine protease 1"/>
    <property type="match status" value="1"/>
</dbReference>
<name>A0A2G5EJJ8_AQUCA</name>
<evidence type="ECO:0000259" key="12">
    <source>
        <dbReference type="SMART" id="SM00848"/>
    </source>
</evidence>
<evidence type="ECO:0000313" key="14">
    <source>
        <dbReference type="Proteomes" id="UP000230069"/>
    </source>
</evidence>
<dbReference type="AlphaFoldDB" id="A0A2G5EJJ8"/>